<accession>A0A2A2F960</accession>
<evidence type="ECO:0000313" key="2">
    <source>
        <dbReference type="Proteomes" id="UP000218083"/>
    </source>
</evidence>
<dbReference type="Proteomes" id="UP000218083">
    <property type="component" value="Unassembled WGS sequence"/>
</dbReference>
<protein>
    <submittedName>
        <fullName evidence="1">Uncharacterized protein</fullName>
    </submittedName>
</protein>
<dbReference type="OrthoDB" id="226102at2157"/>
<proteinExistence type="predicted"/>
<comment type="caution">
    <text evidence="1">The sequence shown here is derived from an EMBL/GenBank/DDBJ whole genome shotgun (WGS) entry which is preliminary data.</text>
</comment>
<dbReference type="EMBL" id="NSKC01000010">
    <property type="protein sequence ID" value="PAU81498.1"/>
    <property type="molecule type" value="Genomic_DNA"/>
</dbReference>
<gene>
    <name evidence="1" type="ORF">CK500_14470</name>
</gene>
<dbReference type="AlphaFoldDB" id="A0A2A2F960"/>
<name>A0A2A2F960_9EURY</name>
<keyword evidence="2" id="KW-1185">Reference proteome</keyword>
<evidence type="ECO:0000313" key="1">
    <source>
        <dbReference type="EMBL" id="PAU81498.1"/>
    </source>
</evidence>
<dbReference type="RefSeq" id="WP_095637933.1">
    <property type="nucleotide sequence ID" value="NZ_NSKC01000010.1"/>
</dbReference>
<organism evidence="1 2">
    <name type="scientific">Halorubrum salipaludis</name>
    <dbReference type="NCBI Taxonomy" id="2032630"/>
    <lineage>
        <taxon>Archaea</taxon>
        <taxon>Methanobacteriati</taxon>
        <taxon>Methanobacteriota</taxon>
        <taxon>Stenosarchaea group</taxon>
        <taxon>Halobacteria</taxon>
        <taxon>Halobacteriales</taxon>
        <taxon>Haloferacaceae</taxon>
        <taxon>Halorubrum</taxon>
    </lineage>
</organism>
<reference evidence="1 2" key="1">
    <citation type="submission" date="2017-08" db="EMBL/GenBank/DDBJ databases">
        <title>The strain WRN001 was isolated from Binhai saline alkaline soil, Tianjin, China.</title>
        <authorList>
            <person name="Liu D."/>
            <person name="Zhang G."/>
        </authorList>
    </citation>
    <scope>NUCLEOTIDE SEQUENCE [LARGE SCALE GENOMIC DNA]</scope>
    <source>
        <strain evidence="1 2">WN019</strain>
    </source>
</reference>
<sequence length="191" mass="21730">MSKPDIEVLDDSDAYPYASHIRVDEREIQLGDLLLVFESGESQSVNFFERIYGFTWPGVITHVVDGPVPAEFHEFDLLAEEINGGKFAIAPRRERTSFFVDDDTVRTITLYRYQYQGGWQTIVIDERRGPLEDTPLAQSVALCDDGEQVIEELLLTNSPEGEQEFEHIQEFLVSAGYRSELIPAVNEVLEN</sequence>